<feature type="domain" description="NWD NACHT-NTPase N-terminal" evidence="5">
    <location>
        <begin position="20"/>
        <end position="243"/>
    </location>
</feature>
<protein>
    <recommendedName>
        <fullName evidence="9">NWD NACHT-NTPase N-terminal domain-containing protein</fullName>
    </recommendedName>
</protein>
<name>A0A9W8RNB3_9HYPO</name>
<evidence type="ECO:0008006" key="9">
    <source>
        <dbReference type="Google" id="ProtNLM"/>
    </source>
</evidence>
<dbReference type="SMART" id="SM00320">
    <property type="entry name" value="WD40"/>
    <property type="match status" value="6"/>
</dbReference>
<feature type="domain" description="Nephrocystin 3-like N-terminal" evidence="6">
    <location>
        <begin position="335"/>
        <end position="508"/>
    </location>
</feature>
<evidence type="ECO:0000256" key="1">
    <source>
        <dbReference type="ARBA" id="ARBA00022574"/>
    </source>
</evidence>
<proteinExistence type="predicted"/>
<reference evidence="7" key="1">
    <citation type="submission" date="2022-09" db="EMBL/GenBank/DDBJ databases">
        <title>Fusarium specimens isolated from Avocado Roots.</title>
        <authorList>
            <person name="Stajich J."/>
            <person name="Roper C."/>
            <person name="Heimlech-Rivalta G."/>
        </authorList>
    </citation>
    <scope>NUCLEOTIDE SEQUENCE</scope>
    <source>
        <strain evidence="7">CF00136</strain>
    </source>
</reference>
<dbReference type="InterPro" id="IPR001680">
    <property type="entry name" value="WD40_rpt"/>
</dbReference>
<keyword evidence="1 3" id="KW-0853">WD repeat</keyword>
<dbReference type="PROSITE" id="PS50294">
    <property type="entry name" value="WD_REPEATS_REGION"/>
    <property type="match status" value="2"/>
</dbReference>
<dbReference type="Gene3D" id="3.40.50.300">
    <property type="entry name" value="P-loop containing nucleotide triphosphate hydrolases"/>
    <property type="match status" value="1"/>
</dbReference>
<dbReference type="InterPro" id="IPR015943">
    <property type="entry name" value="WD40/YVTN_repeat-like_dom_sf"/>
</dbReference>
<dbReference type="InterPro" id="IPR056884">
    <property type="entry name" value="NPHP3-like_N"/>
</dbReference>
<feature type="repeat" description="WD" evidence="3">
    <location>
        <begin position="1016"/>
        <end position="1057"/>
    </location>
</feature>
<dbReference type="Gene3D" id="2.130.10.10">
    <property type="entry name" value="YVTN repeat-like/Quinoprotein amine dehydrogenase"/>
    <property type="match status" value="4"/>
</dbReference>
<dbReference type="Pfam" id="PF00400">
    <property type="entry name" value="WD40"/>
    <property type="match status" value="3"/>
</dbReference>
<accession>A0A9W8RNB3</accession>
<dbReference type="Pfam" id="PF17100">
    <property type="entry name" value="NACHT_N"/>
    <property type="match status" value="1"/>
</dbReference>
<dbReference type="SUPFAM" id="SSF50998">
    <property type="entry name" value="Quinoprotein alcohol dehydrogenase-like"/>
    <property type="match status" value="1"/>
</dbReference>
<dbReference type="PROSITE" id="PS00678">
    <property type="entry name" value="WD_REPEATS_1"/>
    <property type="match status" value="2"/>
</dbReference>
<dbReference type="InterPro" id="IPR027417">
    <property type="entry name" value="P-loop_NTPase"/>
</dbReference>
<dbReference type="PANTHER" id="PTHR19848">
    <property type="entry name" value="WD40 REPEAT PROTEIN"/>
    <property type="match status" value="1"/>
</dbReference>
<evidence type="ECO:0000259" key="6">
    <source>
        <dbReference type="Pfam" id="PF24883"/>
    </source>
</evidence>
<organism evidence="7 8">
    <name type="scientific">Fusarium torreyae</name>
    <dbReference type="NCBI Taxonomy" id="1237075"/>
    <lineage>
        <taxon>Eukaryota</taxon>
        <taxon>Fungi</taxon>
        <taxon>Dikarya</taxon>
        <taxon>Ascomycota</taxon>
        <taxon>Pezizomycotina</taxon>
        <taxon>Sordariomycetes</taxon>
        <taxon>Hypocreomycetidae</taxon>
        <taxon>Hypocreales</taxon>
        <taxon>Nectriaceae</taxon>
        <taxon>Fusarium</taxon>
    </lineage>
</organism>
<comment type="caution">
    <text evidence="7">The sequence shown here is derived from an EMBL/GenBank/DDBJ whole genome shotgun (WGS) entry which is preliminary data.</text>
</comment>
<evidence type="ECO:0000256" key="2">
    <source>
        <dbReference type="ARBA" id="ARBA00022737"/>
    </source>
</evidence>
<feature type="repeat" description="WD" evidence="3">
    <location>
        <begin position="934"/>
        <end position="975"/>
    </location>
</feature>
<sequence>MSSGHEVFIKEADLQFQSKSLWAKAYKIVQDDEENAKLLEKFEMILYKGDSGATDQSHVESHGEERLKGIQILAKERLEKLPEARTSFTVGQKRIVVREYVQKAVQTIKQFKPIITGALSAEPHAALAWACILGVLPVLENVFQKDEDAADGLSKILFMLVRYQHLQESVLSCDYVNMEQSANVRELFSNIEMKLVDIYVKVYLYQIRFVLQYGQGKLRRNLGGILNPEDWKEKWKEIDSSIQLVDQAVGDRLGARIMETWKAVRKIEIQTEEFLSAVSTIDARTERIENKLKTDSERELLRSLKIAANAMFDSAKVRDAENPCLEGTQRQVLSDISDWTEDPSGELIFWLHGMAGTGKSSIALTVADAFKHGRRLTEGTTHPRTAFLGASFFFKQGDATRNHTENFFPTIARGLAEVFWDFMPLIAHAIDENSTIGTKAPQQQLENLIAKPLSILDRETVLPLRLVVVVDALDECAKSSEAEKLVGMLAEQLKALRRVQLRLLITSRSEGHITKSFAQLAEDLYRSVRLEKIRPPVEGDLIKDDITKYLLDRMSSIAKKHGVKEGDISESIIAQLSRRSDGLFIYAATACRFLDANDFDNEEARQERLDLILQSSSESDGSGSDDSETDDWADNAPQNKVDDIYRKVLSFPDRGMGPKTRKKTYESMEMVLGFLVVLFEPVAMVSLKEFLPSEAGVMDKLLKNLRAIVNVPDGDSLPLELIHLSFRDFILSRKRSKELKFRVEENCMHQEAFNRCLGIMSSMLCQDICGLVWPGTIDSEIPQTSAQSKIPQHLRYACRYWVDHLAELNHEKQRDVGLFDDGAVHSFLQKSFLFWLEVMGLIQETAAAVLIIDKLQLLVDDLEHPLLSSLIYDMKRFALSNRWIVDHAPLQIYLALIFSPEESQTRSLFQPLIPSWIVQKPAVDTRWTPELSVLQGHTELVHFVALSPDNSLVVSLSDDMTTRLWDTATGTERFRFAGSEKYTCAAFSPDQRSIVLGSEDGSINIRESAKGIIHRLNGHDEYITHLVYSPRTGKMLASTSWDSLRIWDIHRRYAVHVVNRPTVHYWKVCEFTPDEQYLIAGGSQQSIAMWSVKNGRCIRTFDMFDTTYPERLAISTDGSMASFYGRTERVTTFNLSTGERQFESSADEHMRLIPSPSWKPSEEKSVLVITADNYIGTLDATTGSVATQFQIPETESWLSISRDWKLLVSGGDDHVVRLWDMQLKGIGKQAPKSSPGRVRILHFSPEKTLIHGFNFDFSEVRLFDSTGSCLELPINRVKKICFSSDGRYVALWIDDDSCQLWDKDMNTQISTPKQWENIAFSPNSNCMAVIPSQGGVEIVNGTSFQEIMSWEQSNVYHMQFSSDGRAFTLFYWNEEIGKPVLEMWSLSSKKLLWQTILGFTDWKNQPPEVEFSRNGGFAAFRWGYRGYEEVEPWQIVDLATGRAEWTCPSYLVVFHPQDHLVALDHGSYIEIKETSSLVSKQEFKLEGAADAPDSESSMAFSTAKKFAAASSVDRGAGSKTTIQLWDLESGAEIGRYTVDGVIMGLSFSDEGYLSCDQGRLPLPSVLPDQKDNDINMEWTDAQDLLYVGSQWVYRGLERLMWLPAAFRSNASILDGDTLALAHKSGDVSIVKFDLAKLPVRRYG</sequence>
<keyword evidence="8" id="KW-1185">Reference proteome</keyword>
<dbReference type="Proteomes" id="UP001152049">
    <property type="component" value="Unassembled WGS sequence"/>
</dbReference>
<feature type="repeat" description="WD" evidence="3">
    <location>
        <begin position="1071"/>
        <end position="1100"/>
    </location>
</feature>
<dbReference type="Pfam" id="PF24883">
    <property type="entry name" value="NPHP3_N"/>
    <property type="match status" value="1"/>
</dbReference>
<dbReference type="InterPro" id="IPR036322">
    <property type="entry name" value="WD40_repeat_dom_sf"/>
</dbReference>
<evidence type="ECO:0000259" key="5">
    <source>
        <dbReference type="Pfam" id="PF17100"/>
    </source>
</evidence>
<evidence type="ECO:0000256" key="3">
    <source>
        <dbReference type="PROSITE-ProRule" id="PRU00221"/>
    </source>
</evidence>
<evidence type="ECO:0000313" key="8">
    <source>
        <dbReference type="Proteomes" id="UP001152049"/>
    </source>
</evidence>
<dbReference type="InterPro" id="IPR031359">
    <property type="entry name" value="NACHT_N"/>
</dbReference>
<dbReference type="InterPro" id="IPR011047">
    <property type="entry name" value="Quinoprotein_ADH-like_sf"/>
</dbReference>
<feature type="compositionally biased region" description="Acidic residues" evidence="4">
    <location>
        <begin position="623"/>
        <end position="633"/>
    </location>
</feature>
<feature type="region of interest" description="Disordered" evidence="4">
    <location>
        <begin position="614"/>
        <end position="637"/>
    </location>
</feature>
<dbReference type="SUPFAM" id="SSF50978">
    <property type="entry name" value="WD40 repeat-like"/>
    <property type="match status" value="1"/>
</dbReference>
<dbReference type="PROSITE" id="PS50082">
    <property type="entry name" value="WD_REPEATS_2"/>
    <property type="match status" value="4"/>
</dbReference>
<keyword evidence="2" id="KW-0677">Repeat</keyword>
<dbReference type="InterPro" id="IPR019775">
    <property type="entry name" value="WD40_repeat_CS"/>
</dbReference>
<dbReference type="EMBL" id="JAOQAZ010000045">
    <property type="protein sequence ID" value="KAJ4245749.1"/>
    <property type="molecule type" value="Genomic_DNA"/>
</dbReference>
<evidence type="ECO:0000256" key="4">
    <source>
        <dbReference type="SAM" id="MobiDB-lite"/>
    </source>
</evidence>
<dbReference type="OrthoDB" id="538223at2759"/>
<dbReference type="PANTHER" id="PTHR19848:SF8">
    <property type="entry name" value="F-BOX AND WD REPEAT DOMAIN CONTAINING 7"/>
    <property type="match status" value="1"/>
</dbReference>
<gene>
    <name evidence="7" type="ORF">NW762_013873</name>
</gene>
<dbReference type="SUPFAM" id="SSF52540">
    <property type="entry name" value="P-loop containing nucleoside triphosphate hydrolases"/>
    <property type="match status" value="1"/>
</dbReference>
<evidence type="ECO:0000313" key="7">
    <source>
        <dbReference type="EMBL" id="KAJ4245749.1"/>
    </source>
</evidence>
<feature type="repeat" description="WD" evidence="3">
    <location>
        <begin position="1198"/>
        <end position="1222"/>
    </location>
</feature>